<gene>
    <name evidence="2" type="ORF">FHR36_004911</name>
</gene>
<dbReference type="Proteomes" id="UP001206483">
    <property type="component" value="Unassembled WGS sequence"/>
</dbReference>
<evidence type="ECO:0000256" key="1">
    <source>
        <dbReference type="SAM" id="MobiDB-lite"/>
    </source>
</evidence>
<protein>
    <submittedName>
        <fullName evidence="2">Uncharacterized protein</fullName>
    </submittedName>
</protein>
<accession>A0ABT1J306</accession>
<feature type="region of interest" description="Disordered" evidence="1">
    <location>
        <begin position="1"/>
        <end position="66"/>
    </location>
</feature>
<evidence type="ECO:0000313" key="2">
    <source>
        <dbReference type="EMBL" id="MCP2311748.1"/>
    </source>
</evidence>
<reference evidence="2 3" key="1">
    <citation type="submission" date="2022-06" db="EMBL/GenBank/DDBJ databases">
        <title>Sequencing the genomes of 1000 actinobacteria strains.</title>
        <authorList>
            <person name="Klenk H.-P."/>
        </authorList>
    </citation>
    <scope>NUCLEOTIDE SEQUENCE [LARGE SCALE GENOMIC DNA]</scope>
    <source>
        <strain evidence="2 3">DSM 41656</strain>
    </source>
</reference>
<name>A0ABT1J306_9ACTN</name>
<comment type="caution">
    <text evidence="2">The sequence shown here is derived from an EMBL/GenBank/DDBJ whole genome shotgun (WGS) entry which is preliminary data.</text>
</comment>
<proteinExistence type="predicted"/>
<dbReference type="EMBL" id="JAMZDX010000004">
    <property type="protein sequence ID" value="MCP2311748.1"/>
    <property type="molecule type" value="Genomic_DNA"/>
</dbReference>
<evidence type="ECO:0000313" key="3">
    <source>
        <dbReference type="Proteomes" id="UP001206483"/>
    </source>
</evidence>
<sequence>MSDDRRPLGQPEFSEPATDLPTAGDRRPAPPMDRPLFLPPADGEPVAPAMARRPLSGGGPNFSSKA</sequence>
<organism evidence="2 3">
    <name type="scientific">Kitasatospora paracochleata</name>
    <dbReference type="NCBI Taxonomy" id="58354"/>
    <lineage>
        <taxon>Bacteria</taxon>
        <taxon>Bacillati</taxon>
        <taxon>Actinomycetota</taxon>
        <taxon>Actinomycetes</taxon>
        <taxon>Kitasatosporales</taxon>
        <taxon>Streptomycetaceae</taxon>
        <taxon>Kitasatospora</taxon>
    </lineage>
</organism>
<keyword evidence="3" id="KW-1185">Reference proteome</keyword>
<dbReference type="RefSeq" id="WP_253800322.1">
    <property type="nucleotide sequence ID" value="NZ_BAAAUB010000002.1"/>
</dbReference>